<dbReference type="NCBIfam" id="TIGR02867">
    <property type="entry name" value="spore_II_P"/>
    <property type="match status" value="1"/>
</dbReference>
<accession>A0ABW4LQ77</accession>
<dbReference type="SUPFAM" id="SSF53187">
    <property type="entry name" value="Zn-dependent exopeptidases"/>
    <property type="match status" value="1"/>
</dbReference>
<evidence type="ECO:0000313" key="3">
    <source>
        <dbReference type="Proteomes" id="UP001597214"/>
    </source>
</evidence>
<keyword evidence="3" id="KW-1185">Reference proteome</keyword>
<protein>
    <submittedName>
        <fullName evidence="2">Stage II sporulation protein P</fullName>
    </submittedName>
</protein>
<dbReference type="Proteomes" id="UP001597214">
    <property type="component" value="Unassembled WGS sequence"/>
</dbReference>
<dbReference type="RefSeq" id="WP_377927793.1">
    <property type="nucleotide sequence ID" value="NZ_JBHUEM010000009.1"/>
</dbReference>
<reference evidence="3" key="1">
    <citation type="journal article" date="2019" name="Int. J. Syst. Evol. Microbiol.">
        <title>The Global Catalogue of Microorganisms (GCM) 10K type strain sequencing project: providing services to taxonomists for standard genome sequencing and annotation.</title>
        <authorList>
            <consortium name="The Broad Institute Genomics Platform"/>
            <consortium name="The Broad Institute Genome Sequencing Center for Infectious Disease"/>
            <person name="Wu L."/>
            <person name="Ma J."/>
        </authorList>
    </citation>
    <scope>NUCLEOTIDE SEQUENCE [LARGE SCALE GENOMIC DNA]</scope>
    <source>
        <strain evidence="3">CCUG 49339</strain>
    </source>
</reference>
<gene>
    <name evidence="2" type="primary">spoIIP</name>
    <name evidence="2" type="ORF">ACFSCX_08635</name>
</gene>
<comment type="caution">
    <text evidence="2">The sequence shown here is derived from an EMBL/GenBank/DDBJ whole genome shotgun (WGS) entry which is preliminary data.</text>
</comment>
<sequence>MGWNNGQGMMVSLNGTSLKKIALVFGFCIMTMFTLSGILTTLKPEYRISSSSMYSLTNNLAKSSLVYVLGYENRYFLQAVPSEQKSPQLSTALFKAATSINPDDPRSLLGGEIPGYLIYDGEILVAGDGSNYTNMPSESAPPLEVLLAEREAAVKEIEKLDKTVEKDEKPVTPILTTGEKDIVFIYHTHTRESFLPLLEGVTDPDLAYHKEANITLVGEILSNELKKRGIGTVLDKTDFTGLLTNRGWKYSKSYDASRPVVESTLASNKDIQFLFDLHRDYQRKKETTVTINGEKFARTYFVIGGEHAKYEKNLKLAEDLHHLLEEKYPGLSRGVTTKQGRLTDGKFNQDLSENSLVIEFGGVDNTPEELKRTAEAMAEVFSDYYWQAEKVNQTQ</sequence>
<organism evidence="2 3">
    <name type="scientific">Bacillus salitolerans</name>
    <dbReference type="NCBI Taxonomy" id="1437434"/>
    <lineage>
        <taxon>Bacteria</taxon>
        <taxon>Bacillati</taxon>
        <taxon>Bacillota</taxon>
        <taxon>Bacilli</taxon>
        <taxon>Bacillales</taxon>
        <taxon>Bacillaceae</taxon>
        <taxon>Bacillus</taxon>
    </lineage>
</organism>
<feature type="transmembrane region" description="Helical" evidence="1">
    <location>
        <begin position="21"/>
        <end position="42"/>
    </location>
</feature>
<dbReference type="InterPro" id="IPR010897">
    <property type="entry name" value="Spore_II_P"/>
</dbReference>
<dbReference type="Pfam" id="PF07454">
    <property type="entry name" value="SpoIIP"/>
    <property type="match status" value="1"/>
</dbReference>
<proteinExistence type="predicted"/>
<keyword evidence="1" id="KW-0812">Transmembrane</keyword>
<keyword evidence="1" id="KW-1133">Transmembrane helix</keyword>
<name>A0ABW4LQ77_9BACI</name>
<evidence type="ECO:0000313" key="2">
    <source>
        <dbReference type="EMBL" id="MFD1736631.1"/>
    </source>
</evidence>
<evidence type="ECO:0000256" key="1">
    <source>
        <dbReference type="SAM" id="Phobius"/>
    </source>
</evidence>
<keyword evidence="1" id="KW-0472">Membrane</keyword>
<dbReference type="EMBL" id="JBHUEM010000009">
    <property type="protein sequence ID" value="MFD1736631.1"/>
    <property type="molecule type" value="Genomic_DNA"/>
</dbReference>